<dbReference type="InterPro" id="IPR003488">
    <property type="entry name" value="DprA"/>
</dbReference>
<name>A0A511UUZ3_9BACI</name>
<keyword evidence="4" id="KW-1185">Reference proteome</keyword>
<feature type="domain" description="Smf/DprA SLOG" evidence="2">
    <location>
        <begin position="79"/>
        <end position="284"/>
    </location>
</feature>
<dbReference type="GO" id="GO:0009294">
    <property type="term" value="P:DNA-mediated transformation"/>
    <property type="evidence" value="ECO:0007669"/>
    <property type="project" value="InterPro"/>
</dbReference>
<dbReference type="Gene3D" id="3.40.50.450">
    <property type="match status" value="1"/>
</dbReference>
<dbReference type="SUPFAM" id="SSF102405">
    <property type="entry name" value="MCP/YpsA-like"/>
    <property type="match status" value="1"/>
</dbReference>
<accession>A0A511UUZ3</accession>
<comment type="similarity">
    <text evidence="1">Belongs to the DprA/Smf family.</text>
</comment>
<evidence type="ECO:0000256" key="1">
    <source>
        <dbReference type="ARBA" id="ARBA00006525"/>
    </source>
</evidence>
<dbReference type="Proteomes" id="UP000321491">
    <property type="component" value="Unassembled WGS sequence"/>
</dbReference>
<dbReference type="AlphaFoldDB" id="A0A511UUZ3"/>
<dbReference type="RefSeq" id="WP_246118036.1">
    <property type="nucleotide sequence ID" value="NZ_BJXW01000008.1"/>
</dbReference>
<dbReference type="Pfam" id="PF02481">
    <property type="entry name" value="DNA_processg_A"/>
    <property type="match status" value="1"/>
</dbReference>
<dbReference type="PANTHER" id="PTHR43022:SF1">
    <property type="entry name" value="PROTEIN SMF"/>
    <property type="match status" value="1"/>
</dbReference>
<protein>
    <submittedName>
        <fullName evidence="3">DNA processing protein DprA</fullName>
    </submittedName>
</protein>
<evidence type="ECO:0000313" key="3">
    <source>
        <dbReference type="EMBL" id="GEN30416.1"/>
    </source>
</evidence>
<evidence type="ECO:0000259" key="2">
    <source>
        <dbReference type="Pfam" id="PF02481"/>
    </source>
</evidence>
<gene>
    <name evidence="3" type="ORF">CQU01_06540</name>
</gene>
<dbReference type="InterPro" id="IPR057666">
    <property type="entry name" value="DrpA_SLOG"/>
</dbReference>
<dbReference type="EMBL" id="BJXW01000008">
    <property type="protein sequence ID" value="GEN30416.1"/>
    <property type="molecule type" value="Genomic_DNA"/>
</dbReference>
<dbReference type="NCBIfam" id="TIGR00732">
    <property type="entry name" value="dprA"/>
    <property type="match status" value="1"/>
</dbReference>
<sequence>MYKKRRYRLLYLYYCGISRKMIRRILQYDPTMSHIYFLTPREIHQALSIPLEKAERLYIKLHQRQIMRRILIDEKKFHIITIFDQHYPIQLRKIPDSPLVLFAIGNLHLLRYHQIISVIGTRHPSKEAGQKIEHIVKPLILNDWVIVSGMAIGIDSMAHQAALEENGMTIAVLGSGLNHIYPIRNRPLYNSIAKQGLVMTEYLPDTKPKPYQFPERNRIISGLSYATLVIEATEKSGTLITVDQALDQGREVYAVPGSPYLAETLGCHKLIQEGAKLVKNSLDIEMDWEEYGKKWLQP</sequence>
<proteinExistence type="inferred from homology"/>
<reference evidence="3 4" key="1">
    <citation type="submission" date="2019-07" db="EMBL/GenBank/DDBJ databases">
        <title>Whole genome shotgun sequence of Cerasibacillus quisquiliarum NBRC 102429.</title>
        <authorList>
            <person name="Hosoyama A."/>
            <person name="Uohara A."/>
            <person name="Ohji S."/>
            <person name="Ichikawa N."/>
        </authorList>
    </citation>
    <scope>NUCLEOTIDE SEQUENCE [LARGE SCALE GENOMIC DNA]</scope>
    <source>
        <strain evidence="3 4">NBRC 102429</strain>
    </source>
</reference>
<comment type="caution">
    <text evidence="3">The sequence shown here is derived from an EMBL/GenBank/DDBJ whole genome shotgun (WGS) entry which is preliminary data.</text>
</comment>
<dbReference type="PANTHER" id="PTHR43022">
    <property type="entry name" value="PROTEIN SMF"/>
    <property type="match status" value="1"/>
</dbReference>
<evidence type="ECO:0000313" key="4">
    <source>
        <dbReference type="Proteomes" id="UP000321491"/>
    </source>
</evidence>
<organism evidence="3 4">
    <name type="scientific">Cerasibacillus quisquiliarum</name>
    <dbReference type="NCBI Taxonomy" id="227865"/>
    <lineage>
        <taxon>Bacteria</taxon>
        <taxon>Bacillati</taxon>
        <taxon>Bacillota</taxon>
        <taxon>Bacilli</taxon>
        <taxon>Bacillales</taxon>
        <taxon>Bacillaceae</taxon>
        <taxon>Cerasibacillus</taxon>
    </lineage>
</organism>